<protein>
    <submittedName>
        <fullName evidence="2">Uncharacterized protein</fullName>
    </submittedName>
</protein>
<dbReference type="AlphaFoldDB" id="A0A8H7REQ8"/>
<comment type="caution">
    <text evidence="2">The sequence shown here is derived from an EMBL/GenBank/DDBJ whole genome shotgun (WGS) entry which is preliminary data.</text>
</comment>
<dbReference type="Proteomes" id="UP000650833">
    <property type="component" value="Unassembled WGS sequence"/>
</dbReference>
<evidence type="ECO:0000313" key="3">
    <source>
        <dbReference type="Proteomes" id="UP000650833"/>
    </source>
</evidence>
<feature type="compositionally biased region" description="Polar residues" evidence="1">
    <location>
        <begin position="1"/>
        <end position="22"/>
    </location>
</feature>
<evidence type="ECO:0000256" key="1">
    <source>
        <dbReference type="SAM" id="MobiDB-lite"/>
    </source>
</evidence>
<sequence length="331" mass="36432">MLPSISNLLMNSNDPPTLNLSPASPILLPSTPPHSDKSPRYLSIDQYSISPILSPVDSPRSLPPLQGDDPPQRLRLPSPSPQPTSPISPKHMLNKWPTPSSSSSSCSSSTTSSAASTTLASPPLSSVSSPSQPAPFRHRTLSEDLYTHHNHPPPLNHHRFTQSASPSPPPSHHELQLPQQRQRSVSTSHEIPSTQIVFDASGQPVLKRRRGRPPTMRDANSFDGGWTFLAPTVWDVHVSEEQKEREIQADQRISNAPMPLPQNTNNEHLMNDAMNAFTNSNMDTILHMPRKKRGRKPKTHIAGNSCFVWKDLTSTRSSNNSNSSTNGVQKK</sequence>
<proteinExistence type="predicted"/>
<organism evidence="2 3">
    <name type="scientific">Mucor plumbeus</name>
    <dbReference type="NCBI Taxonomy" id="97098"/>
    <lineage>
        <taxon>Eukaryota</taxon>
        <taxon>Fungi</taxon>
        <taxon>Fungi incertae sedis</taxon>
        <taxon>Mucoromycota</taxon>
        <taxon>Mucoromycotina</taxon>
        <taxon>Mucoromycetes</taxon>
        <taxon>Mucorales</taxon>
        <taxon>Mucorineae</taxon>
        <taxon>Mucoraceae</taxon>
        <taxon>Mucor</taxon>
    </lineage>
</organism>
<name>A0A8H7REQ8_9FUNG</name>
<feature type="region of interest" description="Disordered" evidence="1">
    <location>
        <begin position="312"/>
        <end position="331"/>
    </location>
</feature>
<evidence type="ECO:0000313" key="2">
    <source>
        <dbReference type="EMBL" id="KAG2209298.1"/>
    </source>
</evidence>
<feature type="compositionally biased region" description="Low complexity" evidence="1">
    <location>
        <begin position="314"/>
        <end position="331"/>
    </location>
</feature>
<reference evidence="2" key="1">
    <citation type="submission" date="2020-12" db="EMBL/GenBank/DDBJ databases">
        <title>Metabolic potential, ecology and presence of endohyphal bacteria is reflected in genomic diversity of Mucoromycotina.</title>
        <authorList>
            <person name="Muszewska A."/>
            <person name="Okrasinska A."/>
            <person name="Steczkiewicz K."/>
            <person name="Drgas O."/>
            <person name="Orlowska M."/>
            <person name="Perlinska-Lenart U."/>
            <person name="Aleksandrzak-Piekarczyk T."/>
            <person name="Szatraj K."/>
            <person name="Zielenkiewicz U."/>
            <person name="Pilsyk S."/>
            <person name="Malc E."/>
            <person name="Mieczkowski P."/>
            <person name="Kruszewska J.S."/>
            <person name="Biernat P."/>
            <person name="Pawlowska J."/>
        </authorList>
    </citation>
    <scope>NUCLEOTIDE SEQUENCE</scope>
    <source>
        <strain evidence="2">CBS 226.32</strain>
    </source>
</reference>
<feature type="region of interest" description="Disordered" evidence="1">
    <location>
        <begin position="1"/>
        <end position="191"/>
    </location>
</feature>
<dbReference type="OrthoDB" id="2417670at2759"/>
<feature type="compositionally biased region" description="Low complexity" evidence="1">
    <location>
        <begin position="97"/>
        <end position="135"/>
    </location>
</feature>
<dbReference type="EMBL" id="JAEPRC010000098">
    <property type="protein sequence ID" value="KAG2209298.1"/>
    <property type="molecule type" value="Genomic_DNA"/>
</dbReference>
<keyword evidence="3" id="KW-1185">Reference proteome</keyword>
<feature type="compositionally biased region" description="Basic residues" evidence="1">
    <location>
        <begin position="148"/>
        <end position="160"/>
    </location>
</feature>
<gene>
    <name evidence="2" type="ORF">INT46_003967</name>
</gene>
<feature type="compositionally biased region" description="Polar residues" evidence="1">
    <location>
        <begin position="181"/>
        <end position="191"/>
    </location>
</feature>
<accession>A0A8H7REQ8</accession>